<dbReference type="SMART" id="SM00278">
    <property type="entry name" value="HhH1"/>
    <property type="match status" value="2"/>
</dbReference>
<evidence type="ECO:0000256" key="1">
    <source>
        <dbReference type="SAM" id="MobiDB-lite"/>
    </source>
</evidence>
<evidence type="ECO:0000313" key="5">
    <source>
        <dbReference type="Proteomes" id="UP000633619"/>
    </source>
</evidence>
<dbReference type="InterPro" id="IPR051675">
    <property type="entry name" value="Endo/Exo/Phosphatase_dom_1"/>
</dbReference>
<dbReference type="InterPro" id="IPR003583">
    <property type="entry name" value="Hlx-hairpin-Hlx_DNA-bd_motif"/>
</dbReference>
<dbReference type="InterPro" id="IPR004509">
    <property type="entry name" value="Competence_ComEA_HhH"/>
</dbReference>
<keyword evidence="2" id="KW-1133">Transmembrane helix</keyword>
<dbReference type="Gene3D" id="1.10.150.280">
    <property type="entry name" value="AF1531-like domain"/>
    <property type="match status" value="1"/>
</dbReference>
<evidence type="ECO:0000259" key="3">
    <source>
        <dbReference type="SMART" id="SM00278"/>
    </source>
</evidence>
<keyword evidence="2" id="KW-0472">Membrane</keyword>
<feature type="transmembrane region" description="Helical" evidence="2">
    <location>
        <begin position="15"/>
        <end position="34"/>
    </location>
</feature>
<reference evidence="4 5" key="1">
    <citation type="submission" date="2020-12" db="EMBL/GenBank/DDBJ databases">
        <title>WGS of Thermoactinomyces spp.</title>
        <authorList>
            <person name="Cheng K."/>
        </authorList>
    </citation>
    <scope>NUCLEOTIDE SEQUENCE [LARGE SCALE GENOMIC DNA]</scope>
    <source>
        <strain evidence="5">CICC 10671\DSM 43846</strain>
    </source>
</reference>
<feature type="domain" description="Helix-hairpin-helix DNA-binding motif class 1" evidence="3">
    <location>
        <begin position="188"/>
        <end position="207"/>
    </location>
</feature>
<keyword evidence="2" id="KW-0812">Transmembrane</keyword>
<dbReference type="EMBL" id="JAECVW010000001">
    <property type="protein sequence ID" value="MBH8593983.1"/>
    <property type="molecule type" value="Genomic_DNA"/>
</dbReference>
<dbReference type="NCBIfam" id="TIGR00426">
    <property type="entry name" value="competence protein ComEA helix-hairpin-helix repeat region"/>
    <property type="match status" value="1"/>
</dbReference>
<dbReference type="PANTHER" id="PTHR21180">
    <property type="entry name" value="ENDONUCLEASE/EXONUCLEASE/PHOSPHATASE FAMILY DOMAIN-CONTAINING PROTEIN 1"/>
    <property type="match status" value="1"/>
</dbReference>
<dbReference type="AlphaFoldDB" id="A0A8I1DB40"/>
<comment type="caution">
    <text evidence="4">The sequence shown here is derived from an EMBL/GenBank/DDBJ whole genome shotgun (WGS) entry which is preliminary data.</text>
</comment>
<dbReference type="Pfam" id="PF10531">
    <property type="entry name" value="SLBB"/>
    <property type="match status" value="1"/>
</dbReference>
<feature type="region of interest" description="Disordered" evidence="1">
    <location>
        <begin position="42"/>
        <end position="67"/>
    </location>
</feature>
<gene>
    <name evidence="4" type="ORF">I8U20_01410</name>
</gene>
<dbReference type="GO" id="GO:0015627">
    <property type="term" value="C:type II protein secretion system complex"/>
    <property type="evidence" value="ECO:0007669"/>
    <property type="project" value="TreeGrafter"/>
</dbReference>
<organism evidence="4 5">
    <name type="scientific">Thermoactinomyces intermedius</name>
    <dbReference type="NCBI Taxonomy" id="2024"/>
    <lineage>
        <taxon>Bacteria</taxon>
        <taxon>Bacillati</taxon>
        <taxon>Bacillota</taxon>
        <taxon>Bacilli</taxon>
        <taxon>Bacillales</taxon>
        <taxon>Thermoactinomycetaceae</taxon>
        <taxon>Thermoactinomyces</taxon>
    </lineage>
</organism>
<keyword evidence="5" id="KW-1185">Reference proteome</keyword>
<dbReference type="GO" id="GO:0006281">
    <property type="term" value="P:DNA repair"/>
    <property type="evidence" value="ECO:0007669"/>
    <property type="project" value="InterPro"/>
</dbReference>
<evidence type="ECO:0000256" key="2">
    <source>
        <dbReference type="SAM" id="Phobius"/>
    </source>
</evidence>
<protein>
    <submittedName>
        <fullName evidence="4">Helix-hairpin-helix domain-containing protein</fullName>
    </submittedName>
</protein>
<dbReference type="GO" id="GO:0015628">
    <property type="term" value="P:protein secretion by the type II secretion system"/>
    <property type="evidence" value="ECO:0007669"/>
    <property type="project" value="TreeGrafter"/>
</dbReference>
<proteinExistence type="predicted"/>
<sequence>MVQWEWDFTSREKKWMIVSGGLALALIVCLVWIWKQDETPKESAAPLTPYQPAEADASDSPDTAGEKNPWIMIDVKGAVKKPGIYRLDPESRVHDAILKAGGARSDADLDQVNLAGRLTDGKVVYIPKKGETLQGTAWMNPPADGTGGKININSATAEELQQLNGVGAKKAQAIVSYREENGPFQSIEEISNVPGIGEKTLEQFRDQITL</sequence>
<dbReference type="Pfam" id="PF12836">
    <property type="entry name" value="HHH_3"/>
    <property type="match status" value="1"/>
</dbReference>
<dbReference type="Gene3D" id="3.10.560.10">
    <property type="entry name" value="Outer membrane lipoprotein wza domain like"/>
    <property type="match status" value="1"/>
</dbReference>
<dbReference type="PANTHER" id="PTHR21180:SF32">
    <property type="entry name" value="ENDONUCLEASE_EXONUCLEASE_PHOSPHATASE FAMILY DOMAIN-CONTAINING PROTEIN 1"/>
    <property type="match status" value="1"/>
</dbReference>
<dbReference type="SUPFAM" id="SSF47781">
    <property type="entry name" value="RuvA domain 2-like"/>
    <property type="match status" value="1"/>
</dbReference>
<dbReference type="GO" id="GO:0003677">
    <property type="term" value="F:DNA binding"/>
    <property type="evidence" value="ECO:0007669"/>
    <property type="project" value="InterPro"/>
</dbReference>
<feature type="domain" description="Helix-hairpin-helix DNA-binding motif class 1" evidence="3">
    <location>
        <begin position="158"/>
        <end position="177"/>
    </location>
</feature>
<dbReference type="RefSeq" id="WP_181730969.1">
    <property type="nucleotide sequence ID" value="NZ_JACEIR010000001.1"/>
</dbReference>
<name>A0A8I1DB40_THEIN</name>
<evidence type="ECO:0000313" key="4">
    <source>
        <dbReference type="EMBL" id="MBH8593983.1"/>
    </source>
</evidence>
<dbReference type="Proteomes" id="UP000633619">
    <property type="component" value="Unassembled WGS sequence"/>
</dbReference>
<dbReference type="InterPro" id="IPR019554">
    <property type="entry name" value="Soluble_ligand-bd"/>
</dbReference>
<dbReference type="InterPro" id="IPR010994">
    <property type="entry name" value="RuvA_2-like"/>
</dbReference>
<accession>A0A8I1DB40</accession>